<reference evidence="2" key="1">
    <citation type="submission" date="2025-08" db="UniProtKB">
        <authorList>
            <consortium name="RefSeq"/>
        </authorList>
    </citation>
    <scope>IDENTIFICATION</scope>
</reference>
<gene>
    <name evidence="2" type="primary">PPM1B</name>
</gene>
<dbReference type="Proteomes" id="UP000694863">
    <property type="component" value="Unplaced"/>
</dbReference>
<dbReference type="RefSeq" id="XP_045141788.1">
    <property type="nucleotide sequence ID" value="XM_045285853.1"/>
</dbReference>
<keyword evidence="1" id="KW-1185">Reference proteome</keyword>
<proteinExistence type="predicted"/>
<organism evidence="1 2">
    <name type="scientific">Echinops telfairi</name>
    <name type="common">Lesser hedgehog tenrec</name>
    <dbReference type="NCBI Taxonomy" id="9371"/>
    <lineage>
        <taxon>Eukaryota</taxon>
        <taxon>Metazoa</taxon>
        <taxon>Chordata</taxon>
        <taxon>Craniata</taxon>
        <taxon>Vertebrata</taxon>
        <taxon>Euteleostomi</taxon>
        <taxon>Mammalia</taxon>
        <taxon>Eutheria</taxon>
        <taxon>Afrotheria</taxon>
        <taxon>Tenrecidae</taxon>
        <taxon>Tenrecinae</taxon>
        <taxon>Echinops</taxon>
    </lineage>
</organism>
<protein>
    <submittedName>
        <fullName evidence="2">Protein phosphatase 1B isoform X3</fullName>
    </submittedName>
</protein>
<sequence>MGAFLDKPKTEKHNAHGAGNGLRFGLSSMQGWRVEMEDAHTAVGSRDNMSIVLVCFPNAPKVSDEAMKKDSELDKHLESRVEEIMEKTGDEGMPDLAHVMRILSAENIPHLPPGGGLAGKRNVIEAVYNRLNPHRENDGASDEAEESGSQGKLVEALRQMRINHRGNYRQLLEEMLTSYRLAKVEGEESPAEPAAAAPSSNSDAEAPVTMQESHTEPQNDLADLESPNEDTGTKMSGEKI</sequence>
<name>A0AC55CQE7_ECHTE</name>
<evidence type="ECO:0000313" key="1">
    <source>
        <dbReference type="Proteomes" id="UP000694863"/>
    </source>
</evidence>
<accession>A0AC55CQE7</accession>
<evidence type="ECO:0000313" key="2">
    <source>
        <dbReference type="RefSeq" id="XP_045141788.1"/>
    </source>
</evidence>